<dbReference type="AlphaFoldDB" id="X0PDK9"/>
<dbReference type="Proteomes" id="UP000051236">
    <property type="component" value="Unassembled WGS sequence"/>
</dbReference>
<comment type="caution">
    <text evidence="2">The sequence shown here is derived from an EMBL/GenBank/DDBJ whole genome shotgun (WGS) entry which is preliminary data.</text>
</comment>
<feature type="chain" id="PRO_5009980963" description="Surface layer protein A domain-containing protein" evidence="1">
    <location>
        <begin position="29"/>
        <end position="222"/>
    </location>
</feature>
<sequence>MRKKILGFILLVASALLFALIPAKSVSAADDEVVFPIRDSSFLALTDASYPKFLAHTTNYFDTEPTDSYVPGLSVWKVSNAYKGNWFIPSVSTNNDYYTIGYADESYEVGPNLFLNNKQAIKIPVGEVTFKGLGMYHGIGFTSDLPWTMVYRSDYIATVQNSGPVALWQSPAYQTPTQWVDPGDSFTLNQVYFSYDSGLWFDIGANQWIPAYYLDSTLTRNR</sequence>
<evidence type="ECO:0000313" key="3">
    <source>
        <dbReference type="Proteomes" id="UP000051236"/>
    </source>
</evidence>
<dbReference type="OrthoDB" id="2333434at2"/>
<keyword evidence="1" id="KW-0732">Signal</keyword>
<feature type="signal peptide" evidence="1">
    <location>
        <begin position="1"/>
        <end position="28"/>
    </location>
</feature>
<gene>
    <name evidence="2" type="ORF">FC83_GL001885</name>
</gene>
<evidence type="ECO:0000256" key="1">
    <source>
        <dbReference type="SAM" id="SignalP"/>
    </source>
</evidence>
<keyword evidence="3" id="KW-1185">Reference proteome</keyword>
<dbReference type="EMBL" id="AZGA01000018">
    <property type="protein sequence ID" value="KRM35037.1"/>
    <property type="molecule type" value="Genomic_DNA"/>
</dbReference>
<dbReference type="RefSeq" id="WP_035451842.1">
    <property type="nucleotide sequence ID" value="NZ_AZGA01000018.1"/>
</dbReference>
<evidence type="ECO:0008006" key="4">
    <source>
        <dbReference type="Google" id="ProtNLM"/>
    </source>
</evidence>
<proteinExistence type="predicted"/>
<evidence type="ECO:0000313" key="2">
    <source>
        <dbReference type="EMBL" id="KRM35037.1"/>
    </source>
</evidence>
<accession>X0PDK9</accession>
<organism evidence="2 3">
    <name type="scientific">Agrilactobacillus composti DSM 18527 = JCM 14202</name>
    <dbReference type="NCBI Taxonomy" id="1423734"/>
    <lineage>
        <taxon>Bacteria</taxon>
        <taxon>Bacillati</taxon>
        <taxon>Bacillota</taxon>
        <taxon>Bacilli</taxon>
        <taxon>Lactobacillales</taxon>
        <taxon>Lactobacillaceae</taxon>
        <taxon>Agrilactobacillus</taxon>
    </lineage>
</organism>
<protein>
    <recommendedName>
        <fullName evidence="4">Surface layer protein A domain-containing protein</fullName>
    </recommendedName>
</protein>
<dbReference type="PATRIC" id="fig|1423734.3.peg.1908"/>
<name>X0PDK9_9LACO</name>
<reference evidence="2 3" key="1">
    <citation type="journal article" date="2015" name="Genome Announc.">
        <title>Expanding the biotechnology potential of lactobacilli through comparative genomics of 213 strains and associated genera.</title>
        <authorList>
            <person name="Sun Z."/>
            <person name="Harris H.M."/>
            <person name="McCann A."/>
            <person name="Guo C."/>
            <person name="Argimon S."/>
            <person name="Zhang W."/>
            <person name="Yang X."/>
            <person name="Jeffery I.B."/>
            <person name="Cooney J.C."/>
            <person name="Kagawa T.F."/>
            <person name="Liu W."/>
            <person name="Song Y."/>
            <person name="Salvetti E."/>
            <person name="Wrobel A."/>
            <person name="Rasinkangas P."/>
            <person name="Parkhill J."/>
            <person name="Rea M.C."/>
            <person name="O'Sullivan O."/>
            <person name="Ritari J."/>
            <person name="Douillard F.P."/>
            <person name="Paul Ross R."/>
            <person name="Yang R."/>
            <person name="Briner A.E."/>
            <person name="Felis G.E."/>
            <person name="de Vos W.M."/>
            <person name="Barrangou R."/>
            <person name="Klaenhammer T.R."/>
            <person name="Caufield P.W."/>
            <person name="Cui Y."/>
            <person name="Zhang H."/>
            <person name="O'Toole P.W."/>
        </authorList>
    </citation>
    <scope>NUCLEOTIDE SEQUENCE [LARGE SCALE GENOMIC DNA]</scope>
    <source>
        <strain evidence="2 3">DSM 18527</strain>
    </source>
</reference>